<organism evidence="4 5">
    <name type="scientific">Acer saccharum</name>
    <name type="common">Sugar maple</name>
    <dbReference type="NCBI Taxonomy" id="4024"/>
    <lineage>
        <taxon>Eukaryota</taxon>
        <taxon>Viridiplantae</taxon>
        <taxon>Streptophyta</taxon>
        <taxon>Embryophyta</taxon>
        <taxon>Tracheophyta</taxon>
        <taxon>Spermatophyta</taxon>
        <taxon>Magnoliopsida</taxon>
        <taxon>eudicotyledons</taxon>
        <taxon>Gunneridae</taxon>
        <taxon>Pentapetalae</taxon>
        <taxon>rosids</taxon>
        <taxon>malvids</taxon>
        <taxon>Sapindales</taxon>
        <taxon>Sapindaceae</taxon>
        <taxon>Hippocastanoideae</taxon>
        <taxon>Acereae</taxon>
        <taxon>Acer</taxon>
    </lineage>
</organism>
<evidence type="ECO:0000313" key="5">
    <source>
        <dbReference type="Proteomes" id="UP001168877"/>
    </source>
</evidence>
<dbReference type="GO" id="GO:0016491">
    <property type="term" value="F:oxidoreductase activity"/>
    <property type="evidence" value="ECO:0007669"/>
    <property type="project" value="UniProtKB-KW"/>
</dbReference>
<dbReference type="Gene3D" id="3.40.50.720">
    <property type="entry name" value="NAD(P)-binding Rossmann-like Domain"/>
    <property type="match status" value="1"/>
</dbReference>
<dbReference type="InterPro" id="IPR036291">
    <property type="entry name" value="NAD(P)-bd_dom_sf"/>
</dbReference>
<proteinExistence type="inferred from homology"/>
<dbReference type="Pfam" id="PF00106">
    <property type="entry name" value="adh_short"/>
    <property type="match status" value="1"/>
</dbReference>
<dbReference type="SUPFAM" id="SSF51735">
    <property type="entry name" value="NAD(P)-binding Rossmann-fold domains"/>
    <property type="match status" value="1"/>
</dbReference>
<keyword evidence="2" id="KW-0521">NADP</keyword>
<dbReference type="GO" id="GO:0016020">
    <property type="term" value="C:membrane"/>
    <property type="evidence" value="ECO:0007669"/>
    <property type="project" value="TreeGrafter"/>
</dbReference>
<reference evidence="4" key="2">
    <citation type="submission" date="2023-06" db="EMBL/GenBank/DDBJ databases">
        <authorList>
            <person name="Swenson N.G."/>
            <person name="Wegrzyn J.L."/>
            <person name="Mcevoy S.L."/>
        </authorList>
    </citation>
    <scope>NUCLEOTIDE SEQUENCE</scope>
    <source>
        <strain evidence="4">NS2018</strain>
        <tissue evidence="4">Leaf</tissue>
    </source>
</reference>
<evidence type="ECO:0000313" key="4">
    <source>
        <dbReference type="EMBL" id="KAK0581356.1"/>
    </source>
</evidence>
<dbReference type="Proteomes" id="UP001168877">
    <property type="component" value="Unassembled WGS sequence"/>
</dbReference>
<dbReference type="PANTHER" id="PTHR43490">
    <property type="entry name" value="(+)-NEOMENTHOL DEHYDROGENASE"/>
    <property type="match status" value="1"/>
</dbReference>
<evidence type="ECO:0000256" key="1">
    <source>
        <dbReference type="ARBA" id="ARBA00006484"/>
    </source>
</evidence>
<dbReference type="AlphaFoldDB" id="A0AA39RUN0"/>
<reference evidence="4" key="1">
    <citation type="journal article" date="2022" name="Plant J.">
        <title>Strategies of tolerance reflected in two North American maple genomes.</title>
        <authorList>
            <person name="McEvoy S.L."/>
            <person name="Sezen U.U."/>
            <person name="Trouern-Trend A."/>
            <person name="McMahon S.M."/>
            <person name="Schaberg P.G."/>
            <person name="Yang J."/>
            <person name="Wegrzyn J.L."/>
            <person name="Swenson N.G."/>
        </authorList>
    </citation>
    <scope>NUCLEOTIDE SEQUENCE</scope>
    <source>
        <strain evidence="4">NS2018</strain>
    </source>
</reference>
<gene>
    <name evidence="4" type="ORF">LWI29_012819</name>
</gene>
<comment type="similarity">
    <text evidence="1">Belongs to the short-chain dehydrogenases/reductases (SDR) family.</text>
</comment>
<evidence type="ECO:0000256" key="2">
    <source>
        <dbReference type="ARBA" id="ARBA00022857"/>
    </source>
</evidence>
<dbReference type="EMBL" id="JAUESC010000384">
    <property type="protein sequence ID" value="KAK0581356.1"/>
    <property type="molecule type" value="Genomic_DNA"/>
</dbReference>
<name>A0AA39RUN0_ACESA</name>
<accession>A0AA39RUN0</accession>
<protein>
    <submittedName>
        <fullName evidence="4">Uncharacterized protein</fullName>
    </submittedName>
</protein>
<dbReference type="PANTHER" id="PTHR43490:SF73">
    <property type="entry name" value="OS07G0685800 PROTEIN"/>
    <property type="match status" value="1"/>
</dbReference>
<evidence type="ECO:0000256" key="3">
    <source>
        <dbReference type="ARBA" id="ARBA00023002"/>
    </source>
</evidence>
<keyword evidence="3" id="KW-0560">Oxidoreductase</keyword>
<comment type="caution">
    <text evidence="4">The sequence shown here is derived from an EMBL/GenBank/DDBJ whole genome shotgun (WGS) entry which is preliminary data.</text>
</comment>
<dbReference type="InterPro" id="IPR002347">
    <property type="entry name" value="SDR_fam"/>
</dbReference>
<sequence length="156" mass="17247">MFQQEEVHAIKLNLHYVQALMSSKLENAELVTKLVREEVRKSDVAHSVIIRDDNRGREAVKTLHESGFSDVVFHQLDLMDPSSIGSLANFINTQFHKLDILVNNVGVSGIIADAEAFTSLLNLSNNEPTSSSSTKTSLAPSTTSKLISVTDVHRWC</sequence>
<keyword evidence="5" id="KW-1185">Reference proteome</keyword>